<evidence type="ECO:0000256" key="1">
    <source>
        <dbReference type="SAM" id="SignalP"/>
    </source>
</evidence>
<gene>
    <name evidence="2" type="ORF">ENR64_16510</name>
</gene>
<evidence type="ECO:0000313" key="2">
    <source>
        <dbReference type="EMBL" id="HFM99325.1"/>
    </source>
</evidence>
<dbReference type="EMBL" id="DSRU01000237">
    <property type="protein sequence ID" value="HFM99325.1"/>
    <property type="molecule type" value="Genomic_DNA"/>
</dbReference>
<name>A0A7C3KGD9_9CYAN</name>
<feature type="signal peptide" evidence="1">
    <location>
        <begin position="1"/>
        <end position="27"/>
    </location>
</feature>
<organism evidence="2">
    <name type="scientific">Oscillatoriales cyanobacterium SpSt-418</name>
    <dbReference type="NCBI Taxonomy" id="2282169"/>
    <lineage>
        <taxon>Bacteria</taxon>
        <taxon>Bacillati</taxon>
        <taxon>Cyanobacteriota</taxon>
        <taxon>Cyanophyceae</taxon>
        <taxon>Oscillatoriophycideae</taxon>
        <taxon>Oscillatoriales</taxon>
    </lineage>
</organism>
<feature type="chain" id="PRO_5027633441" evidence="1">
    <location>
        <begin position="28"/>
        <end position="337"/>
    </location>
</feature>
<dbReference type="AlphaFoldDB" id="A0A7C3KGD9"/>
<protein>
    <submittedName>
        <fullName evidence="2">Uncharacterized protein</fullName>
    </submittedName>
</protein>
<sequence length="337" mass="37168">MSLFTLLRSSLLGAGIAAAIAPVAAVAQVELPITEIRWYDYEPSTRIHWQSLRFTVPDPDVTLAAGQGKLSRYDVHLAKMFEISHYLCQRNQTAAGYLWDYEAANGNLNKGTFRVACQLTDDIAIAYGFKGAESTAILRAYNKPDFRPGVKAETMAIPKLDFSGGKENRWVTFASKFPVQKDPYRADAQPLVPFPLAKVLPQLKGNTSVPIFLPTEIFASDLEVDYDIQTTPDSYEVGLYLTPGCRAGACYVGSFIAERNGQFTEMLDGQETNPMDTFRNIQLANGVQGIFYNACGAYCTAMVEWRSKDILYRVVGKNGEQADLVQLANSAIRAGAR</sequence>
<reference evidence="2" key="1">
    <citation type="journal article" date="2020" name="mSystems">
        <title>Genome- and Community-Level Interaction Insights into Carbon Utilization and Element Cycling Functions of Hydrothermarchaeota in Hydrothermal Sediment.</title>
        <authorList>
            <person name="Zhou Z."/>
            <person name="Liu Y."/>
            <person name="Xu W."/>
            <person name="Pan J."/>
            <person name="Luo Z.H."/>
            <person name="Li M."/>
        </authorList>
    </citation>
    <scope>NUCLEOTIDE SEQUENCE [LARGE SCALE GENOMIC DNA]</scope>
    <source>
        <strain evidence="2">SpSt-418</strain>
    </source>
</reference>
<accession>A0A7C3KGD9</accession>
<comment type="caution">
    <text evidence="2">The sequence shown here is derived from an EMBL/GenBank/DDBJ whole genome shotgun (WGS) entry which is preliminary data.</text>
</comment>
<proteinExistence type="predicted"/>
<keyword evidence="1" id="KW-0732">Signal</keyword>